<dbReference type="AlphaFoldDB" id="A0A4Q7U9I5"/>
<accession>A0A4Q7U9I5</accession>
<keyword evidence="2" id="KW-1185">Reference proteome</keyword>
<dbReference type="EMBL" id="SHKK01000001">
    <property type="protein sequence ID" value="RZT77234.1"/>
    <property type="molecule type" value="Genomic_DNA"/>
</dbReference>
<evidence type="ECO:0000313" key="1">
    <source>
        <dbReference type="EMBL" id="RZT77234.1"/>
    </source>
</evidence>
<evidence type="ECO:0000313" key="2">
    <source>
        <dbReference type="Proteomes" id="UP000293781"/>
    </source>
</evidence>
<proteinExistence type="predicted"/>
<organism evidence="1 2">
    <name type="scientific">Micromonospora violae</name>
    <dbReference type="NCBI Taxonomy" id="1278207"/>
    <lineage>
        <taxon>Bacteria</taxon>
        <taxon>Bacillati</taxon>
        <taxon>Actinomycetota</taxon>
        <taxon>Actinomycetes</taxon>
        <taxon>Micromonosporales</taxon>
        <taxon>Micromonosporaceae</taxon>
        <taxon>Micromonospora</taxon>
    </lineage>
</organism>
<comment type="caution">
    <text evidence="1">The sequence shown here is derived from an EMBL/GenBank/DDBJ whole genome shotgun (WGS) entry which is preliminary data.</text>
</comment>
<sequence>MKLPPGATGFNPPPGAPAGLRAFTAVCHQAARAIDATITGVTPAGVIPNFHTVDIADDQHHIAVLRHTTVPFIAFARPHANGDVMVRFVDHPGLAAALTNLTDAQALTTQQLRTPLAQVDLSALNPHEHDQITYWKPTTVGELLFNFWD</sequence>
<name>A0A4Q7U9I5_9ACTN</name>
<dbReference type="OrthoDB" id="6313019at2"/>
<protein>
    <submittedName>
        <fullName evidence="1">Uncharacterized protein</fullName>
    </submittedName>
</protein>
<dbReference type="Proteomes" id="UP000293781">
    <property type="component" value="Unassembled WGS sequence"/>
</dbReference>
<gene>
    <name evidence="1" type="ORF">EV382_0382</name>
</gene>
<dbReference type="RefSeq" id="WP_130399922.1">
    <property type="nucleotide sequence ID" value="NZ_SHKK01000001.1"/>
</dbReference>
<reference evidence="1 2" key="1">
    <citation type="submission" date="2019-02" db="EMBL/GenBank/DDBJ databases">
        <title>Sequencing the genomes of 1000 actinobacteria strains.</title>
        <authorList>
            <person name="Klenk H.-P."/>
        </authorList>
    </citation>
    <scope>NUCLEOTIDE SEQUENCE [LARGE SCALE GENOMIC DNA]</scope>
    <source>
        <strain evidence="1 2">DSM 45888</strain>
    </source>
</reference>